<dbReference type="PANTHER" id="PTHR37984:SF15">
    <property type="entry name" value="INTEGRASE CATALYTIC DOMAIN-CONTAINING PROTEIN"/>
    <property type="match status" value="1"/>
</dbReference>
<evidence type="ECO:0000313" key="3">
    <source>
        <dbReference type="EMBL" id="CAJ0962982.1"/>
    </source>
</evidence>
<dbReference type="InterPro" id="IPR056924">
    <property type="entry name" value="SH3_Tf2-1"/>
</dbReference>
<evidence type="ECO:0000259" key="2">
    <source>
        <dbReference type="PROSITE" id="PS50994"/>
    </source>
</evidence>
<dbReference type="PANTHER" id="PTHR37984">
    <property type="entry name" value="PROTEIN CBG26694"/>
    <property type="match status" value="1"/>
</dbReference>
<sequence>MPDKIVSDRDPQFASRFWRELCHLLRIELNLSSAYHPETNGLVERANQTLVTYLRHFVSAKQDDWASLLSWAEFALNNAVADSTGQTPFLLNYGQHPRVPVPMPVSSADSRVADWAVEARDIWDSTQDAIWASKERMRSSADAHRRPAPTFAPGDLVWLSTRNIRLRVESTKFAPRYLGPFKVLEQVNHVVYRLALPPRLGITDTFHVSLLKPVYMSWFSESSAGTSGSSTDDYEVNAILGYKVILKEFNKVEVDTGSTGAECKLKKNDIFTKEIEASIVFPENDDAVLHVFETQGLENTLKSDTDKTQERISATPVNPTIRAGIKLKQAHRQCATETKTKHLSLLKLAASRRSQKVIQHFTRNIDNWQGLKSPAKLNTPVSLAISRYTCPILQSRHNYITIYNHRKPKSRIHNSTPPLEEGSPNPHQSPQADQDEPDE</sequence>
<protein>
    <recommendedName>
        <fullName evidence="2">Integrase catalytic domain-containing protein</fullName>
    </recommendedName>
</protein>
<evidence type="ECO:0000256" key="1">
    <source>
        <dbReference type="SAM" id="MobiDB-lite"/>
    </source>
</evidence>
<feature type="region of interest" description="Disordered" evidence="1">
    <location>
        <begin position="405"/>
        <end position="439"/>
    </location>
</feature>
<feature type="non-terminal residue" evidence="3">
    <location>
        <position position="439"/>
    </location>
</feature>
<reference evidence="3" key="1">
    <citation type="submission" date="2023-07" db="EMBL/GenBank/DDBJ databases">
        <authorList>
            <person name="Stuckert A."/>
        </authorList>
    </citation>
    <scope>NUCLEOTIDE SEQUENCE</scope>
</reference>
<dbReference type="EMBL" id="CAUEEQ010056378">
    <property type="protein sequence ID" value="CAJ0962982.1"/>
    <property type="molecule type" value="Genomic_DNA"/>
</dbReference>
<dbReference type="InterPro" id="IPR050951">
    <property type="entry name" value="Retrovirus_Pol_polyprotein"/>
</dbReference>
<dbReference type="InterPro" id="IPR001584">
    <property type="entry name" value="Integrase_cat-core"/>
</dbReference>
<proteinExistence type="predicted"/>
<accession>A0ABN9MA06</accession>
<evidence type="ECO:0000313" key="4">
    <source>
        <dbReference type="Proteomes" id="UP001176940"/>
    </source>
</evidence>
<gene>
    <name evidence="3" type="ORF">RIMI_LOCUS18460625</name>
</gene>
<dbReference type="Pfam" id="PF24626">
    <property type="entry name" value="SH3_Tf2-1"/>
    <property type="match status" value="1"/>
</dbReference>
<dbReference type="InterPro" id="IPR012337">
    <property type="entry name" value="RNaseH-like_sf"/>
</dbReference>
<name>A0ABN9MA06_9NEOB</name>
<keyword evidence="4" id="KW-1185">Reference proteome</keyword>
<dbReference type="InterPro" id="IPR036397">
    <property type="entry name" value="RNaseH_sf"/>
</dbReference>
<comment type="caution">
    <text evidence="3">The sequence shown here is derived from an EMBL/GenBank/DDBJ whole genome shotgun (WGS) entry which is preliminary data.</text>
</comment>
<dbReference type="Gene3D" id="3.30.420.10">
    <property type="entry name" value="Ribonuclease H-like superfamily/Ribonuclease H"/>
    <property type="match status" value="1"/>
</dbReference>
<dbReference type="Proteomes" id="UP001176940">
    <property type="component" value="Unassembled WGS sequence"/>
</dbReference>
<dbReference type="PROSITE" id="PS50994">
    <property type="entry name" value="INTEGRASE"/>
    <property type="match status" value="1"/>
</dbReference>
<organism evidence="3 4">
    <name type="scientific">Ranitomeya imitator</name>
    <name type="common">mimic poison frog</name>
    <dbReference type="NCBI Taxonomy" id="111125"/>
    <lineage>
        <taxon>Eukaryota</taxon>
        <taxon>Metazoa</taxon>
        <taxon>Chordata</taxon>
        <taxon>Craniata</taxon>
        <taxon>Vertebrata</taxon>
        <taxon>Euteleostomi</taxon>
        <taxon>Amphibia</taxon>
        <taxon>Batrachia</taxon>
        <taxon>Anura</taxon>
        <taxon>Neobatrachia</taxon>
        <taxon>Hyloidea</taxon>
        <taxon>Dendrobatidae</taxon>
        <taxon>Dendrobatinae</taxon>
        <taxon>Ranitomeya</taxon>
    </lineage>
</organism>
<feature type="domain" description="Integrase catalytic" evidence="2">
    <location>
        <begin position="1"/>
        <end position="96"/>
    </location>
</feature>
<dbReference type="SUPFAM" id="SSF53098">
    <property type="entry name" value="Ribonuclease H-like"/>
    <property type="match status" value="1"/>
</dbReference>